<dbReference type="Pfam" id="PF01226">
    <property type="entry name" value="Form_Nir_trans"/>
    <property type="match status" value="1"/>
</dbReference>
<comment type="similarity">
    <text evidence="5">Belongs to the FNT transporter (TC 1.A.16) family.</text>
</comment>
<dbReference type="InterPro" id="IPR000292">
    <property type="entry name" value="For/NO2_transpt"/>
</dbReference>
<evidence type="ECO:0000256" key="7">
    <source>
        <dbReference type="SAM" id="Phobius"/>
    </source>
</evidence>
<dbReference type="InterPro" id="IPR023271">
    <property type="entry name" value="Aquaporin-like"/>
</dbReference>
<feature type="transmembrane region" description="Helical" evidence="7">
    <location>
        <begin position="291"/>
        <end position="313"/>
    </location>
</feature>
<dbReference type="Gene3D" id="1.20.1080.10">
    <property type="entry name" value="Glycerol uptake facilitator protein"/>
    <property type="match status" value="1"/>
</dbReference>
<evidence type="ECO:0000256" key="3">
    <source>
        <dbReference type="ARBA" id="ARBA00022989"/>
    </source>
</evidence>
<sequence>MGIMDSAKNTHSADTHSADTHPNSRSDAQKSVQKSPQKSSQKSQLEERLTKNRERAQEELIATLDDENATFHREEALDDAFDRQVSEGRQRLARPRPQQFITGVMGGMEISLGILIGMRVTDLTGNQLVGGIAFSLGFITLLLAHSELFTEGFLVPTFAVVARRARIPQLIRFWFYTFLGNLVGGLAIMWATVTAFPESNQELIEHGEYFASLTPNLKTVLMAIIAGISITLMTRMQMGTSEVIGKIMAALFGGILLFGFGMLHSVLDTLIMMGACCAGSTVVTPLEILDFLWWIIPLNMFGGIVCVAFPRALQARDRVRMERIRVALEMHNGDTLADDARGLLISGHDMRSQLQKELEAASGETIPEGPWQDLGNRISAHFNRMGQHFNRTDEERKQSRILQEERTRRAQIAEETMANRNRERAQARTPKEDKNPEKPAGQQAGHSDPPLPR</sequence>
<evidence type="ECO:0000256" key="4">
    <source>
        <dbReference type="ARBA" id="ARBA00023136"/>
    </source>
</evidence>
<reference evidence="8 9" key="1">
    <citation type="submission" date="2017-08" db="EMBL/GenBank/DDBJ databases">
        <title>Infants hospitalized years apart are colonized by the same room-sourced microbial strains.</title>
        <authorList>
            <person name="Brooks B."/>
            <person name="Olm M.R."/>
            <person name="Firek B.A."/>
            <person name="Baker R."/>
            <person name="Thomas B.C."/>
            <person name="Morowitz M.J."/>
            <person name="Banfield J.F."/>
        </authorList>
    </citation>
    <scope>NUCLEOTIDE SEQUENCE [LARGE SCALE GENOMIC DNA]</scope>
    <source>
        <strain evidence="8">S2_006_000_R1_57</strain>
    </source>
</reference>
<feature type="transmembrane region" description="Helical" evidence="7">
    <location>
        <begin position="213"/>
        <end position="232"/>
    </location>
</feature>
<evidence type="ECO:0000256" key="6">
    <source>
        <dbReference type="SAM" id="MobiDB-lite"/>
    </source>
</evidence>
<dbReference type="RefSeq" id="WP_303678833.1">
    <property type="nucleotide sequence ID" value="NZ_CAKZIO010000013.1"/>
</dbReference>
<feature type="compositionally biased region" description="Basic and acidic residues" evidence="6">
    <location>
        <begin position="390"/>
        <end position="412"/>
    </location>
</feature>
<accession>A0A2W5I9F9</accession>
<keyword evidence="2 7" id="KW-0812">Transmembrane</keyword>
<feature type="transmembrane region" description="Helical" evidence="7">
    <location>
        <begin position="244"/>
        <end position="263"/>
    </location>
</feature>
<feature type="region of interest" description="Disordered" evidence="6">
    <location>
        <begin position="386"/>
        <end position="453"/>
    </location>
</feature>
<organism evidence="8 9">
    <name type="scientific">Lawsonella clevelandensis</name>
    <dbReference type="NCBI Taxonomy" id="1528099"/>
    <lineage>
        <taxon>Bacteria</taxon>
        <taxon>Bacillati</taxon>
        <taxon>Actinomycetota</taxon>
        <taxon>Actinomycetes</taxon>
        <taxon>Mycobacteriales</taxon>
        <taxon>Lawsonellaceae</taxon>
        <taxon>Lawsonella</taxon>
    </lineage>
</organism>
<feature type="compositionally biased region" description="Basic and acidic residues" evidence="6">
    <location>
        <begin position="420"/>
        <end position="437"/>
    </location>
</feature>
<comment type="caution">
    <text evidence="8">The sequence shown here is derived from an EMBL/GenBank/DDBJ whole genome shotgun (WGS) entry which is preliminary data.</text>
</comment>
<evidence type="ECO:0000256" key="1">
    <source>
        <dbReference type="ARBA" id="ARBA00004141"/>
    </source>
</evidence>
<dbReference type="PANTHER" id="PTHR30520:SF6">
    <property type="entry name" value="FORMATE_NITRATE FAMILY TRANSPORTER (EUROFUNG)"/>
    <property type="match status" value="1"/>
</dbReference>
<dbReference type="AlphaFoldDB" id="A0A2W5I9F9"/>
<feature type="transmembrane region" description="Helical" evidence="7">
    <location>
        <begin position="100"/>
        <end position="120"/>
    </location>
</feature>
<dbReference type="GO" id="GO:0015499">
    <property type="term" value="F:formate transmembrane transporter activity"/>
    <property type="evidence" value="ECO:0007669"/>
    <property type="project" value="TreeGrafter"/>
</dbReference>
<evidence type="ECO:0000256" key="5">
    <source>
        <dbReference type="ARBA" id="ARBA00049660"/>
    </source>
</evidence>
<dbReference type="PANTHER" id="PTHR30520">
    <property type="entry name" value="FORMATE TRANSPORTER-RELATED"/>
    <property type="match status" value="1"/>
</dbReference>
<evidence type="ECO:0000313" key="8">
    <source>
        <dbReference type="EMBL" id="PZP88745.1"/>
    </source>
</evidence>
<dbReference type="GO" id="GO:0005886">
    <property type="term" value="C:plasma membrane"/>
    <property type="evidence" value="ECO:0007669"/>
    <property type="project" value="TreeGrafter"/>
</dbReference>
<keyword evidence="3 7" id="KW-1133">Transmembrane helix</keyword>
<dbReference type="Proteomes" id="UP000248606">
    <property type="component" value="Unassembled WGS sequence"/>
</dbReference>
<feature type="compositionally biased region" description="Low complexity" evidence="6">
    <location>
        <begin position="29"/>
        <end position="43"/>
    </location>
</feature>
<comment type="subcellular location">
    <subcellularLocation>
        <location evidence="1">Membrane</location>
        <topology evidence="1">Multi-pass membrane protein</topology>
    </subcellularLocation>
</comment>
<evidence type="ECO:0000313" key="9">
    <source>
        <dbReference type="Proteomes" id="UP000248606"/>
    </source>
</evidence>
<name>A0A2W5I9F9_9ACTN</name>
<evidence type="ECO:0000256" key="2">
    <source>
        <dbReference type="ARBA" id="ARBA00022692"/>
    </source>
</evidence>
<dbReference type="EMBL" id="QFOZ01000007">
    <property type="protein sequence ID" value="PZP88745.1"/>
    <property type="molecule type" value="Genomic_DNA"/>
</dbReference>
<feature type="transmembrane region" description="Helical" evidence="7">
    <location>
        <begin position="173"/>
        <end position="193"/>
    </location>
</feature>
<evidence type="ECO:0008006" key="10">
    <source>
        <dbReference type="Google" id="ProtNLM"/>
    </source>
</evidence>
<feature type="compositionally biased region" description="Basic and acidic residues" evidence="6">
    <location>
        <begin position="11"/>
        <end position="28"/>
    </location>
</feature>
<gene>
    <name evidence="8" type="ORF">DI579_05125</name>
</gene>
<feature type="region of interest" description="Disordered" evidence="6">
    <location>
        <begin position="1"/>
        <end position="52"/>
    </location>
</feature>
<proteinExistence type="inferred from homology"/>
<feature type="transmembrane region" description="Helical" evidence="7">
    <location>
        <begin position="132"/>
        <end position="161"/>
    </location>
</feature>
<protein>
    <recommendedName>
        <fullName evidence="10">Formate transporter</fullName>
    </recommendedName>
</protein>
<keyword evidence="4 7" id="KW-0472">Membrane</keyword>